<feature type="compositionally biased region" description="Low complexity" evidence="10">
    <location>
        <begin position="224"/>
        <end position="235"/>
    </location>
</feature>
<dbReference type="InterPro" id="IPR049730">
    <property type="entry name" value="SNF2/RAD54-like_C"/>
</dbReference>
<evidence type="ECO:0000259" key="12">
    <source>
        <dbReference type="PROSITE" id="PS51192"/>
    </source>
</evidence>
<feature type="region of interest" description="Disordered" evidence="10">
    <location>
        <begin position="1063"/>
        <end position="1083"/>
    </location>
</feature>
<dbReference type="InterPro" id="IPR013083">
    <property type="entry name" value="Znf_RING/FYVE/PHD"/>
</dbReference>
<dbReference type="EMBL" id="ADAS02000012">
    <property type="protein sequence ID" value="OAV97593.1"/>
    <property type="molecule type" value="Genomic_DNA"/>
</dbReference>
<dbReference type="PROSITE" id="PS51192">
    <property type="entry name" value="HELICASE_ATP_BIND_1"/>
    <property type="match status" value="1"/>
</dbReference>
<feature type="compositionally biased region" description="Polar residues" evidence="10">
    <location>
        <begin position="200"/>
        <end position="210"/>
    </location>
</feature>
<evidence type="ECO:0000256" key="6">
    <source>
        <dbReference type="ARBA" id="ARBA00022806"/>
    </source>
</evidence>
<feature type="domain" description="RING-type" evidence="11">
    <location>
        <begin position="969"/>
        <end position="1024"/>
    </location>
</feature>
<evidence type="ECO:0000256" key="3">
    <source>
        <dbReference type="ARBA" id="ARBA00022741"/>
    </source>
</evidence>
<keyword evidence="5" id="KW-0378">Hydrolase</keyword>
<dbReference type="SUPFAM" id="SSF57850">
    <property type="entry name" value="RING/U-box"/>
    <property type="match status" value="1"/>
</dbReference>
<dbReference type="PANTHER" id="PTHR45626">
    <property type="entry name" value="TRANSCRIPTION TERMINATION FACTOR 2-RELATED"/>
    <property type="match status" value="1"/>
</dbReference>
<dbReference type="Pfam" id="PF00176">
    <property type="entry name" value="SNF2-rel_dom"/>
    <property type="match status" value="1"/>
</dbReference>
<evidence type="ECO:0000256" key="8">
    <source>
        <dbReference type="ARBA" id="ARBA00022840"/>
    </source>
</evidence>
<gene>
    <name evidence="14" type="ORF">PTTG_01908</name>
</gene>
<reference evidence="15 16" key="3">
    <citation type="journal article" date="2017" name="G3 (Bethesda)">
        <title>Comparative analysis highlights variable genome content of wheat rusts and divergence of the mating loci.</title>
        <authorList>
            <person name="Cuomo C.A."/>
            <person name="Bakkeren G."/>
            <person name="Khalil H.B."/>
            <person name="Panwar V."/>
            <person name="Joly D."/>
            <person name="Linning R."/>
            <person name="Sakthikumar S."/>
            <person name="Song X."/>
            <person name="Adiconis X."/>
            <person name="Fan L."/>
            <person name="Goldberg J.M."/>
            <person name="Levin J.Z."/>
            <person name="Young S."/>
            <person name="Zeng Q."/>
            <person name="Anikster Y."/>
            <person name="Bruce M."/>
            <person name="Wang M."/>
            <person name="Yin C."/>
            <person name="McCallum B."/>
            <person name="Szabo L.J."/>
            <person name="Hulbert S."/>
            <person name="Chen X."/>
            <person name="Fellers J.P."/>
        </authorList>
    </citation>
    <scope>NUCLEOTIDE SEQUENCE</scope>
    <source>
        <strain evidence="16">Isolate 1-1 / race 1 (BBBD)</strain>
        <strain evidence="15">isolate 1-1 / race 1 (BBBD)</strain>
    </source>
</reference>
<dbReference type="GO" id="GO:0006289">
    <property type="term" value="P:nucleotide-excision repair"/>
    <property type="evidence" value="ECO:0007669"/>
    <property type="project" value="TreeGrafter"/>
</dbReference>
<dbReference type="SUPFAM" id="SSF52540">
    <property type="entry name" value="P-loop containing nucleoside triphosphate hydrolases"/>
    <property type="match status" value="2"/>
</dbReference>
<dbReference type="InterPro" id="IPR027417">
    <property type="entry name" value="P-loop_NTPase"/>
</dbReference>
<evidence type="ECO:0000313" key="16">
    <source>
        <dbReference type="Proteomes" id="UP000005240"/>
    </source>
</evidence>
<dbReference type="Gene3D" id="3.40.50.10810">
    <property type="entry name" value="Tandem AAA-ATPase domain"/>
    <property type="match status" value="1"/>
</dbReference>
<dbReference type="PROSITE" id="PS50089">
    <property type="entry name" value="ZF_RING_2"/>
    <property type="match status" value="1"/>
</dbReference>
<keyword evidence="7" id="KW-0862">Zinc</keyword>
<dbReference type="Gene3D" id="3.40.50.300">
    <property type="entry name" value="P-loop containing nucleotide triphosphate hydrolases"/>
    <property type="match status" value="2"/>
</dbReference>
<dbReference type="InterPro" id="IPR001650">
    <property type="entry name" value="Helicase_C-like"/>
</dbReference>
<evidence type="ECO:0000259" key="13">
    <source>
        <dbReference type="PROSITE" id="PS51194"/>
    </source>
</evidence>
<dbReference type="InterPro" id="IPR000330">
    <property type="entry name" value="SNF2_N"/>
</dbReference>
<feature type="domain" description="Helicase ATP-binding" evidence="12">
    <location>
        <begin position="611"/>
        <end position="786"/>
    </location>
</feature>
<reference evidence="14" key="2">
    <citation type="submission" date="2016-05" db="EMBL/GenBank/DDBJ databases">
        <title>Comparative analysis highlights variable genome content of wheat rusts and divergence of the mating loci.</title>
        <authorList>
            <person name="Cuomo C.A."/>
            <person name="Bakkeren G."/>
            <person name="Szabo L."/>
            <person name="Khalil H."/>
            <person name="Joly D."/>
            <person name="Goldberg J."/>
            <person name="Young S."/>
            <person name="Zeng Q."/>
            <person name="Fellers J."/>
        </authorList>
    </citation>
    <scope>NUCLEOTIDE SEQUENCE [LARGE SCALE GENOMIC DNA]</scope>
    <source>
        <strain evidence="14">1-1 BBBD Race 1</strain>
    </source>
</reference>
<dbReference type="SMART" id="SM00490">
    <property type="entry name" value="HELICc"/>
    <property type="match status" value="1"/>
</dbReference>
<keyword evidence="16" id="KW-1185">Reference proteome</keyword>
<feature type="compositionally biased region" description="Acidic residues" evidence="10">
    <location>
        <begin position="903"/>
        <end position="923"/>
    </location>
</feature>
<dbReference type="Gene3D" id="3.30.40.10">
    <property type="entry name" value="Zinc/RING finger domain, C3HC4 (zinc finger)"/>
    <property type="match status" value="1"/>
</dbReference>
<dbReference type="Pfam" id="PF13923">
    <property type="entry name" value="zf-C3HC4_2"/>
    <property type="match status" value="1"/>
</dbReference>
<dbReference type="GO" id="GO:0008270">
    <property type="term" value="F:zinc ion binding"/>
    <property type="evidence" value="ECO:0007669"/>
    <property type="project" value="UniProtKB-KW"/>
</dbReference>
<feature type="region of interest" description="Disordered" evidence="10">
    <location>
        <begin position="383"/>
        <end position="426"/>
    </location>
</feature>
<dbReference type="SMART" id="SM00184">
    <property type="entry name" value="RING"/>
    <property type="match status" value="1"/>
</dbReference>
<evidence type="ECO:0000256" key="5">
    <source>
        <dbReference type="ARBA" id="ARBA00022801"/>
    </source>
</evidence>
<dbReference type="PROSITE" id="PS00518">
    <property type="entry name" value="ZF_RING_1"/>
    <property type="match status" value="1"/>
</dbReference>
<dbReference type="Pfam" id="PF00271">
    <property type="entry name" value="Helicase_C"/>
    <property type="match status" value="1"/>
</dbReference>
<evidence type="ECO:0000313" key="15">
    <source>
        <dbReference type="EnsemblFungi" id="PTTG_01908-t43_1-p1"/>
    </source>
</evidence>
<dbReference type="InterPro" id="IPR017907">
    <property type="entry name" value="Znf_RING_CS"/>
</dbReference>
<accession>A0A180GZZ5</accession>
<keyword evidence="8" id="KW-0067">ATP-binding</keyword>
<keyword evidence="4 9" id="KW-0863">Zinc-finger</keyword>
<dbReference type="AlphaFoldDB" id="A0A180GZZ5"/>
<proteinExistence type="inferred from homology"/>
<keyword evidence="2" id="KW-0479">Metal-binding</keyword>
<dbReference type="InterPro" id="IPR014001">
    <property type="entry name" value="Helicase_ATP-bd"/>
</dbReference>
<keyword evidence="6" id="KW-0347">Helicase</keyword>
<feature type="region of interest" description="Disordered" evidence="10">
    <location>
        <begin position="487"/>
        <end position="515"/>
    </location>
</feature>
<dbReference type="InterPro" id="IPR001841">
    <property type="entry name" value="Znf_RING"/>
</dbReference>
<dbReference type="PROSITE" id="PS51194">
    <property type="entry name" value="HELICASE_CTER"/>
    <property type="match status" value="1"/>
</dbReference>
<dbReference type="SMART" id="SM00487">
    <property type="entry name" value="DEXDc"/>
    <property type="match status" value="1"/>
</dbReference>
<dbReference type="GO" id="GO:0016787">
    <property type="term" value="F:hydrolase activity"/>
    <property type="evidence" value="ECO:0007669"/>
    <property type="project" value="UniProtKB-KW"/>
</dbReference>
<reference evidence="15" key="4">
    <citation type="submission" date="2025-05" db="UniProtKB">
        <authorList>
            <consortium name="EnsemblFungi"/>
        </authorList>
    </citation>
    <scope>IDENTIFICATION</scope>
    <source>
        <strain evidence="15">isolate 1-1 / race 1 (BBBD)</strain>
    </source>
</reference>
<organism evidence="14">
    <name type="scientific">Puccinia triticina (isolate 1-1 / race 1 (BBBD))</name>
    <name type="common">Brown leaf rust fungus</name>
    <dbReference type="NCBI Taxonomy" id="630390"/>
    <lineage>
        <taxon>Eukaryota</taxon>
        <taxon>Fungi</taxon>
        <taxon>Dikarya</taxon>
        <taxon>Basidiomycota</taxon>
        <taxon>Pucciniomycotina</taxon>
        <taxon>Pucciniomycetes</taxon>
        <taxon>Pucciniales</taxon>
        <taxon>Pucciniaceae</taxon>
        <taxon>Puccinia</taxon>
    </lineage>
</organism>
<dbReference type="EnsemblFungi" id="PTTG_01908-t43_1">
    <property type="protein sequence ID" value="PTTG_01908-t43_1-p1"/>
    <property type="gene ID" value="PTTG_01908"/>
</dbReference>
<dbReference type="GO" id="GO:0008094">
    <property type="term" value="F:ATP-dependent activity, acting on DNA"/>
    <property type="evidence" value="ECO:0007669"/>
    <property type="project" value="TreeGrafter"/>
</dbReference>
<evidence type="ECO:0000256" key="2">
    <source>
        <dbReference type="ARBA" id="ARBA00022723"/>
    </source>
</evidence>
<feature type="compositionally biased region" description="Basic and acidic residues" evidence="10">
    <location>
        <begin position="355"/>
        <end position="365"/>
    </location>
</feature>
<evidence type="ECO:0000256" key="7">
    <source>
        <dbReference type="ARBA" id="ARBA00022833"/>
    </source>
</evidence>
<dbReference type="CDD" id="cd16449">
    <property type="entry name" value="RING-HC"/>
    <property type="match status" value="1"/>
</dbReference>
<evidence type="ECO:0000256" key="1">
    <source>
        <dbReference type="ARBA" id="ARBA00007025"/>
    </source>
</evidence>
<evidence type="ECO:0000256" key="4">
    <source>
        <dbReference type="ARBA" id="ARBA00022771"/>
    </source>
</evidence>
<dbReference type="InterPro" id="IPR050628">
    <property type="entry name" value="SNF2_RAD54_helicase_TF"/>
</dbReference>
<dbReference type="OrthoDB" id="423559at2759"/>
<comment type="similarity">
    <text evidence="1">Belongs to the SNF2/RAD54 helicase family.</text>
</comment>
<feature type="compositionally biased region" description="Acidic residues" evidence="10">
    <location>
        <begin position="503"/>
        <end position="513"/>
    </location>
</feature>
<name>A0A180GZZ5_PUCT1</name>
<dbReference type="STRING" id="630390.A0A180GZZ5"/>
<sequence>MMEVLPSFEEFQAGPPRTDADVEKLAKKQLAPFPIPEGYLSQLRAHLKEFPDDFWFRLTPHAGNGFGTIRCLEPGCSSHPIALKPRTKRADGGRSVGVGGLSEFQQHIFDHDHHESLRDYRVSQWAARKSSSAQPTVHSAMPIRHTSKASDSKPSHLSLDDDTKPSHPTSTSRSQSTSSKRGPSSPPISPRHVKRANATPGRSSTANKTSRVIDLVSSDDNMGRPRSSRTSNPSPSKGPSQIVDVDTSDGDSDLKILNVKSFGKQGTPIEIDEAKPTSFRASSRAIDVDELASSSDEDIKWMKTQGLVPMKNQPRASSASTSRLSAAILNDATPRAGRSSSSLVDRKPGMSPHIPADDKPTPRSRLDAAMGNSAYERMIRHLAGEPSPSGSTKPDVKPRALPTGVPNLFPSFPQPQAPAPSTSASAAFKREQTVHPFASYGGQQAFGSPFLADQKPVPQASTSASAGFKREPTAPVFGAYGGLASSSPFAVDRPQDRRGIFDTTDDSSSEDEDERRLDMMASASQLIFPQLFGSNAIRPGERMPYLQPDFRPEETHEFLKQAVTNMDFTNNATVAEARLELGLVEGEEPRLDGLSVLLMPHQVIGTAWMIKQEKSKNMGGILGDEMGLGKTIQMIATMVKNRSTDPKIKGTLILAPLALLTQWKEEIAERSTCDLSVLIYHSSAKVADRKKVSNYDVVITTLDTLRGDWYDDEVEEVDSTKKPRGLYKIEWYRVVIDEAQIIRNRKSKKSRAVCALKSIYRWCLTGTPIFNTLWDIYPYLRFLRIRPYNDHHRFRDHITVNEKKRPNLATSRAQAVLGTCMLRRQKNSKLDGKPLIVLPPKHEEDVWLDMSPDEREIYEMLEKHAQQKFNVFLRRGTVLKNFACILVLLLRLRQACGHPSLAIEEDDSPINPEDSADPEYADPDSELKRAIGERGQTWVDNVKKKFQEEADELVKAEQQNRSEAAVPECPICNDALDDTSRVTQCGHVFCEACLDTLMMQQRGPMEDDSNTDPSRIPKPCPNCRAPFRRIDTYLKKAFVPPADVIDDDDSDLPDSGITVRHKMRNGILDDSDDDGPSEKGKEKIARSEFVPSTKLVWLLERIEEIKKECPTDKIIVVSQWTSMLHICGTFLRERGLRYVSYQGDMNTLERNMAVSNFKKKPEYSIMLMSLKCGGVGLNLTCANRVVSLDLAWSPASEKQAFDRAHRFGQEKPVFVKRVMLTKTVEERIVALQKGKQDITDSTLGEGTGKKLKRMTVSELAALFNLNTRGEVLD</sequence>
<dbReference type="VEuPathDB" id="FungiDB:PTTG_01908"/>
<dbReference type="GO" id="GO:0005634">
    <property type="term" value="C:nucleus"/>
    <property type="evidence" value="ECO:0007669"/>
    <property type="project" value="TreeGrafter"/>
</dbReference>
<evidence type="ECO:0000259" key="11">
    <source>
        <dbReference type="PROSITE" id="PS50089"/>
    </source>
</evidence>
<evidence type="ECO:0000256" key="10">
    <source>
        <dbReference type="SAM" id="MobiDB-lite"/>
    </source>
</evidence>
<evidence type="ECO:0000313" key="14">
    <source>
        <dbReference type="EMBL" id="OAV97593.1"/>
    </source>
</evidence>
<dbReference type="Proteomes" id="UP000005240">
    <property type="component" value="Unassembled WGS sequence"/>
</dbReference>
<dbReference type="GO" id="GO:0005524">
    <property type="term" value="F:ATP binding"/>
    <property type="evidence" value="ECO:0007669"/>
    <property type="project" value="UniProtKB-KW"/>
</dbReference>
<feature type="compositionally biased region" description="Low complexity" evidence="10">
    <location>
        <begin position="166"/>
        <end position="183"/>
    </location>
</feature>
<dbReference type="CDD" id="cd18793">
    <property type="entry name" value="SF2_C_SNF"/>
    <property type="match status" value="1"/>
</dbReference>
<feature type="domain" description="Helicase C-terminal" evidence="13">
    <location>
        <begin position="1097"/>
        <end position="1255"/>
    </location>
</feature>
<keyword evidence="3" id="KW-0547">Nucleotide-binding</keyword>
<reference evidence="14" key="1">
    <citation type="submission" date="2009-11" db="EMBL/GenBank/DDBJ databases">
        <authorList>
            <consortium name="The Broad Institute Genome Sequencing Platform"/>
            <person name="Ward D."/>
            <person name="Feldgarden M."/>
            <person name="Earl A."/>
            <person name="Young S.K."/>
            <person name="Zeng Q."/>
            <person name="Koehrsen M."/>
            <person name="Alvarado L."/>
            <person name="Berlin A."/>
            <person name="Bochicchio J."/>
            <person name="Borenstein D."/>
            <person name="Chapman S.B."/>
            <person name="Chen Z."/>
            <person name="Engels R."/>
            <person name="Freedman E."/>
            <person name="Gellesch M."/>
            <person name="Goldberg J."/>
            <person name="Griggs A."/>
            <person name="Gujja S."/>
            <person name="Heilman E."/>
            <person name="Heiman D."/>
            <person name="Hepburn T."/>
            <person name="Howarth C."/>
            <person name="Jen D."/>
            <person name="Larson L."/>
            <person name="Lewis B."/>
            <person name="Mehta T."/>
            <person name="Park D."/>
            <person name="Pearson M."/>
            <person name="Roberts A."/>
            <person name="Saif S."/>
            <person name="Shea T."/>
            <person name="Shenoy N."/>
            <person name="Sisk P."/>
            <person name="Stolte C."/>
            <person name="Sykes S."/>
            <person name="Thomson T."/>
            <person name="Walk T."/>
            <person name="White J."/>
            <person name="Yandava C."/>
            <person name="Izard J."/>
            <person name="Baranova O.V."/>
            <person name="Blanton J.M."/>
            <person name="Tanner A.C."/>
            <person name="Dewhirst F.E."/>
            <person name="Haas B."/>
            <person name="Nusbaum C."/>
            <person name="Birren B."/>
        </authorList>
    </citation>
    <scope>NUCLEOTIDE SEQUENCE [LARGE SCALE GENOMIC DNA]</scope>
    <source>
        <strain evidence="14">1-1 BBBD Race 1</strain>
    </source>
</reference>
<dbReference type="PANTHER" id="PTHR45626:SF12">
    <property type="entry name" value="DNA REPAIR PROTEIN RAD16"/>
    <property type="match status" value="1"/>
</dbReference>
<protein>
    <submittedName>
        <fullName evidence="14 15">Uncharacterized protein</fullName>
    </submittedName>
</protein>
<dbReference type="GO" id="GO:0004386">
    <property type="term" value="F:helicase activity"/>
    <property type="evidence" value="ECO:0007669"/>
    <property type="project" value="UniProtKB-KW"/>
</dbReference>
<feature type="region of interest" description="Disordered" evidence="10">
    <location>
        <begin position="902"/>
        <end position="923"/>
    </location>
</feature>
<feature type="region of interest" description="Disordered" evidence="10">
    <location>
        <begin position="131"/>
        <end position="251"/>
    </location>
</feature>
<dbReference type="InterPro" id="IPR038718">
    <property type="entry name" value="SNF2-like_sf"/>
</dbReference>
<evidence type="ECO:0000256" key="9">
    <source>
        <dbReference type="PROSITE-ProRule" id="PRU00175"/>
    </source>
</evidence>
<dbReference type="CDD" id="cd18008">
    <property type="entry name" value="DEXDc_SHPRH-like"/>
    <property type="match status" value="1"/>
</dbReference>
<feature type="compositionally biased region" description="Basic and acidic residues" evidence="10">
    <location>
        <begin position="148"/>
        <end position="165"/>
    </location>
</feature>
<feature type="region of interest" description="Disordered" evidence="10">
    <location>
        <begin position="330"/>
        <end position="365"/>
    </location>
</feature>